<name>A0AAU7CRX3_9BACT</name>
<feature type="binding site" evidence="8">
    <location>
        <position position="142"/>
    </location>
    <ligand>
        <name>(3R)-3-methyl-D-ornithine</name>
        <dbReference type="ChEBI" id="CHEBI:64642"/>
    </ligand>
</feature>
<dbReference type="GO" id="GO:0016765">
    <property type="term" value="F:transferase activity, transferring alkyl or aryl (other than methyl) groups"/>
    <property type="evidence" value="ECO:0007669"/>
    <property type="project" value="InterPro"/>
</dbReference>
<keyword evidence="1 6" id="KW-0004">4Fe-4S</keyword>
<protein>
    <recommendedName>
        <fullName evidence="6">Cyclic dehypoxanthine futalosine synthase</fullName>
        <shortName evidence="6">Cyclic DHFL synthase</shortName>
        <ecNumber evidence="6">1.21.98.1</ecNumber>
    </recommendedName>
    <alternativeName>
        <fullName evidence="6">Dehypoxanthine futalosine cyclase</fullName>
        <shortName evidence="6">DHFL cyclase</shortName>
    </alternativeName>
    <alternativeName>
        <fullName evidence="6">Menaquinone biosynthetic enzyme MqnC</fullName>
    </alternativeName>
</protein>
<evidence type="ECO:0000313" key="10">
    <source>
        <dbReference type="EMBL" id="XBH07872.1"/>
    </source>
</evidence>
<dbReference type="Gene3D" id="3.20.20.70">
    <property type="entry name" value="Aldolase class I"/>
    <property type="match status" value="1"/>
</dbReference>
<dbReference type="GO" id="GO:0009234">
    <property type="term" value="P:menaquinone biosynthetic process"/>
    <property type="evidence" value="ECO:0007669"/>
    <property type="project" value="UniProtKB-UniRule"/>
</dbReference>
<dbReference type="GO" id="GO:0005506">
    <property type="term" value="F:iron ion binding"/>
    <property type="evidence" value="ECO:0007669"/>
    <property type="project" value="UniProtKB-UniRule"/>
</dbReference>
<dbReference type="InterPro" id="IPR013785">
    <property type="entry name" value="Aldolase_TIM"/>
</dbReference>
<dbReference type="HAMAP" id="MF_00992">
    <property type="entry name" value="MqnC"/>
    <property type="match status" value="1"/>
</dbReference>
<evidence type="ECO:0000256" key="7">
    <source>
        <dbReference type="PIRSR" id="PIRSR004762-1"/>
    </source>
</evidence>
<keyword evidence="3 6" id="KW-0479">Metal-binding</keyword>
<evidence type="ECO:0000259" key="9">
    <source>
        <dbReference type="PROSITE" id="PS51918"/>
    </source>
</evidence>
<evidence type="ECO:0000256" key="4">
    <source>
        <dbReference type="ARBA" id="ARBA00023004"/>
    </source>
</evidence>
<evidence type="ECO:0000256" key="5">
    <source>
        <dbReference type="ARBA" id="ARBA00023014"/>
    </source>
</evidence>
<organism evidence="10">
    <name type="scientific">Singulisphaera sp. Ch08</name>
    <dbReference type="NCBI Taxonomy" id="3120278"/>
    <lineage>
        <taxon>Bacteria</taxon>
        <taxon>Pseudomonadati</taxon>
        <taxon>Planctomycetota</taxon>
        <taxon>Planctomycetia</taxon>
        <taxon>Isosphaerales</taxon>
        <taxon>Isosphaeraceae</taxon>
        <taxon>Singulisphaera</taxon>
    </lineage>
</organism>
<comment type="cofactor">
    <cofactor evidence="6 7">
        <name>[4Fe-4S] cluster</name>
        <dbReference type="ChEBI" id="CHEBI:49883"/>
    </cofactor>
    <text evidence="6 7">Binds 1 [4Fe-4S] cluster. The cluster is coordinated with 3 cysteines and an exchangeable S-adenosyl-L-methionine.</text>
</comment>
<feature type="binding site" evidence="8">
    <location>
        <position position="72"/>
    </location>
    <ligand>
        <name>S-adenosyl-L-methionine</name>
        <dbReference type="ChEBI" id="CHEBI:59789"/>
    </ligand>
</feature>
<dbReference type="PANTHER" id="PTHR43076">
    <property type="entry name" value="FO SYNTHASE (COFH)"/>
    <property type="match status" value="1"/>
</dbReference>
<dbReference type="InterPro" id="IPR022431">
    <property type="entry name" value="Cyclic_DHFL_synthase_mqnC"/>
</dbReference>
<dbReference type="PROSITE" id="PS51918">
    <property type="entry name" value="RADICAL_SAM"/>
    <property type="match status" value="1"/>
</dbReference>
<feature type="binding site" evidence="8">
    <location>
        <position position="312"/>
    </location>
    <ligand>
        <name>(3R)-3-methyl-D-ornithine</name>
        <dbReference type="ChEBI" id="CHEBI:64642"/>
    </ligand>
</feature>
<dbReference type="RefSeq" id="WP_406700708.1">
    <property type="nucleotide sequence ID" value="NZ_CP155447.1"/>
</dbReference>
<dbReference type="AlphaFoldDB" id="A0AAU7CRX3"/>
<dbReference type="GO" id="GO:0051539">
    <property type="term" value="F:4 iron, 4 sulfur cluster binding"/>
    <property type="evidence" value="ECO:0007669"/>
    <property type="project" value="UniProtKB-KW"/>
</dbReference>
<comment type="function">
    <text evidence="6">Radical SAM enzyme that catalyzes the cyclization of dehypoxanthine futalosine (DHFL) into cyclic dehypoxanthine futalosine (CDHFL), a step in the biosynthesis of menaquinone (MK, vitamin K2).</text>
</comment>
<evidence type="ECO:0000256" key="1">
    <source>
        <dbReference type="ARBA" id="ARBA00022485"/>
    </source>
</evidence>
<feature type="binding site" evidence="6 7">
    <location>
        <position position="66"/>
    </location>
    <ligand>
        <name>[4Fe-4S] cluster</name>
        <dbReference type="ChEBI" id="CHEBI:49883"/>
        <note>4Fe-4S-S-AdoMet</note>
    </ligand>
</feature>
<dbReference type="SFLD" id="SFLDF00343">
    <property type="entry name" value="aminofutalosine_synthase_(mqnE"/>
    <property type="match status" value="1"/>
</dbReference>
<keyword evidence="2 6" id="KW-0949">S-adenosyl-L-methionine</keyword>
<keyword evidence="5 6" id="KW-0411">Iron-sulfur</keyword>
<feature type="binding site" evidence="6 7">
    <location>
        <position position="70"/>
    </location>
    <ligand>
        <name>[4Fe-4S] cluster</name>
        <dbReference type="ChEBI" id="CHEBI:49883"/>
        <note>4Fe-4S-S-AdoMet</note>
    </ligand>
</feature>
<evidence type="ECO:0000256" key="2">
    <source>
        <dbReference type="ARBA" id="ARBA00022691"/>
    </source>
</evidence>
<comment type="catalytic activity">
    <reaction evidence="6">
        <text>dehypoxanthine futalosine + S-adenosyl-L-methionine = cyclic dehypoxanthinylfutalosinate + 5'-deoxyadenosine + L-methionine + H(+)</text>
        <dbReference type="Rhea" id="RHEA:33083"/>
        <dbReference type="ChEBI" id="CHEBI:15378"/>
        <dbReference type="ChEBI" id="CHEBI:17319"/>
        <dbReference type="ChEBI" id="CHEBI:57844"/>
        <dbReference type="ChEBI" id="CHEBI:58864"/>
        <dbReference type="ChEBI" id="CHEBI:59789"/>
        <dbReference type="ChEBI" id="CHEBI:64270"/>
        <dbReference type="EC" id="1.21.98.1"/>
    </reaction>
</comment>
<dbReference type="InterPro" id="IPR020050">
    <property type="entry name" value="FO_synthase_su2"/>
</dbReference>
<dbReference type="Pfam" id="PF04055">
    <property type="entry name" value="Radical_SAM"/>
    <property type="match status" value="1"/>
</dbReference>
<gene>
    <name evidence="6 10" type="primary">mqnC</name>
    <name evidence="10" type="ORF">V5E97_18120</name>
</gene>
<dbReference type="NCBIfam" id="TIGR00423">
    <property type="entry name" value="CofH family radical SAM protein"/>
    <property type="match status" value="1"/>
</dbReference>
<comment type="similarity">
    <text evidence="6">Belongs to the radical SAM superfamily. MqnC family.</text>
</comment>
<proteinExistence type="inferred from homology"/>
<comment type="pathway">
    <text evidence="6">Quinol/quinone metabolism; menaquinone biosynthesis.</text>
</comment>
<dbReference type="EC" id="1.21.98.1" evidence="6"/>
<dbReference type="GO" id="GO:0044689">
    <property type="term" value="F:7,8-didemethyl-8-hydroxy-5-deazariboflavin synthase activity"/>
    <property type="evidence" value="ECO:0007669"/>
    <property type="project" value="TreeGrafter"/>
</dbReference>
<dbReference type="SFLD" id="SFLDS00029">
    <property type="entry name" value="Radical_SAM"/>
    <property type="match status" value="2"/>
</dbReference>
<dbReference type="InterPro" id="IPR045567">
    <property type="entry name" value="CofH/MnqC-like_C"/>
</dbReference>
<evidence type="ECO:0000256" key="8">
    <source>
        <dbReference type="PIRSR" id="PIRSR004762-2"/>
    </source>
</evidence>
<dbReference type="InterPro" id="IPR034405">
    <property type="entry name" value="F420"/>
</dbReference>
<dbReference type="PIRSF" id="PIRSF004762">
    <property type="entry name" value="CHP00423"/>
    <property type="match status" value="1"/>
</dbReference>
<dbReference type="InterPro" id="IPR007197">
    <property type="entry name" value="rSAM"/>
</dbReference>
<keyword evidence="4 6" id="KW-0408">Iron</keyword>
<dbReference type="PANTHER" id="PTHR43076:SF1">
    <property type="entry name" value="LIPOYL SYNTHASE 2"/>
    <property type="match status" value="1"/>
</dbReference>
<sequence length="369" mass="41429">MSSTVPAILQHVVEGGRLTFEDGVTLLRSADLLSLGRAADAVCKRLHPEPFRTYNIDRNINYTNVCTAVCDFCAFYRKVGDTEAYVLDRPVLLEKIRETVALGGDQILMQGGLHPHLSLEWYEDLLTEIKANFPQVNIHGFSPPEIHHFTKVAKLPLRTVLERLKQAGLGSLPGGGGEILVDRVRKAMTRGKVMTDDWLNVHRVWHELGGRSTATMMFGHIETLEERIEHLERVRQLQDETGGLTAFISWTFQPEHTEMADVPASGSFEYLRTQAVSRLYLDNVPNIQSSWVTQGPKIGQLALYFGANDMGSLMIEENVVASAGTVYYLSLDEIKRAIREAGYVPRQRNVYYEYIDAEERAAPALLTVL</sequence>
<dbReference type="EMBL" id="CP155447">
    <property type="protein sequence ID" value="XBH07872.1"/>
    <property type="molecule type" value="Genomic_DNA"/>
</dbReference>
<feature type="domain" description="Radical SAM core" evidence="9">
    <location>
        <begin position="52"/>
        <end position="282"/>
    </location>
</feature>
<accession>A0AAU7CRX3</accession>
<keyword evidence="6 10" id="KW-0560">Oxidoreductase</keyword>
<dbReference type="NCBIfam" id="TIGR03699">
    <property type="entry name" value="menaquin_MqnC"/>
    <property type="match status" value="1"/>
</dbReference>
<feature type="binding site" evidence="6 7">
    <location>
        <position position="73"/>
    </location>
    <ligand>
        <name>[4Fe-4S] cluster</name>
        <dbReference type="ChEBI" id="CHEBI:49883"/>
        <note>4Fe-4S-S-AdoMet</note>
    </ligand>
</feature>
<dbReference type="Pfam" id="PF19288">
    <property type="entry name" value="CofH_C"/>
    <property type="match status" value="1"/>
</dbReference>
<keyword evidence="6" id="KW-0474">Menaquinone biosynthesis</keyword>
<dbReference type="SUPFAM" id="SSF102114">
    <property type="entry name" value="Radical SAM enzymes"/>
    <property type="match status" value="1"/>
</dbReference>
<dbReference type="InterPro" id="IPR058240">
    <property type="entry name" value="rSAM_sf"/>
</dbReference>
<dbReference type="GO" id="GO:0046992">
    <property type="term" value="F:oxidoreductase activity, acting on X-H and Y-H to form an X-Y bond"/>
    <property type="evidence" value="ECO:0007669"/>
    <property type="project" value="UniProtKB-UniRule"/>
</dbReference>
<feature type="binding site" evidence="8">
    <location>
        <position position="290"/>
    </location>
    <ligand>
        <name>(3R)-3-methyl-D-ornithine</name>
        <dbReference type="ChEBI" id="CHEBI:64642"/>
    </ligand>
</feature>
<reference evidence="10" key="1">
    <citation type="submission" date="2024-05" db="EMBL/GenBank/DDBJ databases">
        <title>Planctomycetes of the genus Singulisphaera possess chitinolytic capabilities.</title>
        <authorList>
            <person name="Ivanova A."/>
        </authorList>
    </citation>
    <scope>NUCLEOTIDE SEQUENCE</scope>
    <source>
        <strain evidence="10">Ch08T</strain>
    </source>
</reference>
<dbReference type="SFLD" id="SFLDF00342">
    <property type="entry name" value="cyclic_dehypoxanthine_futalosi"/>
    <property type="match status" value="1"/>
</dbReference>
<evidence type="ECO:0000256" key="3">
    <source>
        <dbReference type="ARBA" id="ARBA00022723"/>
    </source>
</evidence>
<dbReference type="SFLD" id="SFLDG01064">
    <property type="entry name" value="F420__menaquinone_cofactor_bio"/>
    <property type="match status" value="2"/>
</dbReference>
<evidence type="ECO:0000256" key="6">
    <source>
        <dbReference type="HAMAP-Rule" id="MF_00992"/>
    </source>
</evidence>
<feature type="binding site" evidence="8">
    <location>
        <position position="178"/>
    </location>
    <ligand>
        <name>S-adenosyl-L-methionine</name>
        <dbReference type="ChEBI" id="CHEBI:59789"/>
    </ligand>
</feature>
<dbReference type="SFLD" id="SFLDG01389">
    <property type="entry name" value="menaquinone_synthsis_involved"/>
    <property type="match status" value="2"/>
</dbReference>